<dbReference type="PROSITE" id="PS51179">
    <property type="entry name" value="POU_3"/>
    <property type="match status" value="1"/>
</dbReference>
<comment type="caution">
    <text evidence="15">The sequence shown here is derived from an EMBL/GenBank/DDBJ whole genome shotgun (WGS) entry which is preliminary data.</text>
</comment>
<dbReference type="InterPro" id="IPR050255">
    <property type="entry name" value="POU_domain_TF"/>
</dbReference>
<feature type="domain" description="POU-specific" evidence="14">
    <location>
        <begin position="485"/>
        <end position="559"/>
    </location>
</feature>
<dbReference type="PROSITE" id="PS00465">
    <property type="entry name" value="POU_2"/>
    <property type="match status" value="1"/>
</dbReference>
<dbReference type="Pfam" id="PF00046">
    <property type="entry name" value="Homeodomain"/>
    <property type="match status" value="1"/>
</dbReference>
<proteinExistence type="inferred from homology"/>
<evidence type="ECO:0000256" key="10">
    <source>
        <dbReference type="RuleBase" id="RU361194"/>
    </source>
</evidence>
<organism evidence="15 16">
    <name type="scientific">Holothuria leucospilota</name>
    <name type="common">Black long sea cucumber</name>
    <name type="synonym">Mertensiothuria leucospilota</name>
    <dbReference type="NCBI Taxonomy" id="206669"/>
    <lineage>
        <taxon>Eukaryota</taxon>
        <taxon>Metazoa</taxon>
        <taxon>Echinodermata</taxon>
        <taxon>Eleutherozoa</taxon>
        <taxon>Echinozoa</taxon>
        <taxon>Holothuroidea</taxon>
        <taxon>Aspidochirotacea</taxon>
        <taxon>Aspidochirotida</taxon>
        <taxon>Holothuriidae</taxon>
        <taxon>Holothuria</taxon>
    </lineage>
</organism>
<dbReference type="PRINTS" id="PR00028">
    <property type="entry name" value="POUDOMAIN"/>
</dbReference>
<feature type="domain" description="Homeobox" evidence="13">
    <location>
        <begin position="578"/>
        <end position="638"/>
    </location>
</feature>
<dbReference type="InterPro" id="IPR009057">
    <property type="entry name" value="Homeodomain-like_sf"/>
</dbReference>
<feature type="compositionally biased region" description="Low complexity" evidence="12">
    <location>
        <begin position="453"/>
        <end position="469"/>
    </location>
</feature>
<dbReference type="GO" id="GO:0005634">
    <property type="term" value="C:nucleus"/>
    <property type="evidence" value="ECO:0007669"/>
    <property type="project" value="UniProtKB-SubCell"/>
</dbReference>
<dbReference type="SUPFAM" id="SSF46689">
    <property type="entry name" value="Homeodomain-like"/>
    <property type="match status" value="1"/>
</dbReference>
<dbReference type="Gene3D" id="1.10.260.40">
    <property type="entry name" value="lambda repressor-like DNA-binding domains"/>
    <property type="match status" value="1"/>
</dbReference>
<keyword evidence="5 10" id="KW-0804">Transcription</keyword>
<keyword evidence="16" id="KW-1185">Reference proteome</keyword>
<dbReference type="AlphaFoldDB" id="A0A9Q0YSK9"/>
<dbReference type="Proteomes" id="UP001152320">
    <property type="component" value="Chromosome 18"/>
</dbReference>
<dbReference type="PROSITE" id="PS50071">
    <property type="entry name" value="HOMEOBOX_2"/>
    <property type="match status" value="1"/>
</dbReference>
<evidence type="ECO:0000256" key="11">
    <source>
        <dbReference type="SAM" id="Coils"/>
    </source>
</evidence>
<sequence>MEVKSILAPQTASGTTVQAVSVNASPAILSTQVLGTHLQKPQSATDQLLLAMQSAAANSAAKVGISGAGVLGGGLVTSKPTVLASKSAALSAATTTTKSSLPQAQPLLVAASALPTVQTAQAVIPNQLASPQSFLTLQQAAGSPGGQQSQMITLPITNAAGQQQLLTIPVTLAQGQGGVQFLIPTSGGLFAANISSLTPVSPQVSTQGNSVATSPTLATSNQQTSMVTSPTKQNHVTTAPSTPSSNTPLPPVSVLTGQAGLGQLPVPHMLLSSAGQVLSVATTSTGTTTSKTATTTDASLSSLGGLPHLTPTPGNTLPAVSTLAAAQLGIQGQITPGSLVSQTSTSTTSSHLLTQGLLSHKNTVTTSSTSSSSPVAQVFANGTQALNLAGLATQTVLTKAPVTSQNSVITQLSMPQNLSLLQQQSAAQLVTNQVINGQSLVGSQIVTTTLPNSQASSPPITSPSSADSPGGHGTAVNTINNEVEVDGVNLEEIKEFAKVFKIRRLSLGLTQTQVGQALSAREGPTYSQSAICRFEKLDITPRSAQKIKPVLERWMAEAEARHKNGFNQLSDFIGTEPSKKRKRRTSFTPQALEYLNRMFEKNTHPTGSEMTSMSQELNYDREVIRVWFCNKRQALKNTIKKLKAAEAEAQANSVEHKQEA</sequence>
<evidence type="ECO:0000256" key="8">
    <source>
        <dbReference type="PROSITE-ProRule" id="PRU00108"/>
    </source>
</evidence>
<evidence type="ECO:0000256" key="3">
    <source>
        <dbReference type="ARBA" id="ARBA00023125"/>
    </source>
</evidence>
<evidence type="ECO:0000313" key="15">
    <source>
        <dbReference type="EMBL" id="KAJ8024826.1"/>
    </source>
</evidence>
<evidence type="ECO:0000256" key="12">
    <source>
        <dbReference type="SAM" id="MobiDB-lite"/>
    </source>
</evidence>
<accession>A0A9Q0YSK9</accession>
<dbReference type="Gene3D" id="1.10.10.60">
    <property type="entry name" value="Homeodomain-like"/>
    <property type="match status" value="1"/>
</dbReference>
<dbReference type="GO" id="GO:0000981">
    <property type="term" value="F:DNA-binding transcription factor activity, RNA polymerase II-specific"/>
    <property type="evidence" value="ECO:0007669"/>
    <property type="project" value="TreeGrafter"/>
</dbReference>
<evidence type="ECO:0000256" key="7">
    <source>
        <dbReference type="ARBA" id="ARBA00061425"/>
    </source>
</evidence>
<dbReference type="Pfam" id="PF00157">
    <property type="entry name" value="Pou"/>
    <property type="match status" value="1"/>
</dbReference>
<feature type="compositionally biased region" description="Low complexity" evidence="12">
    <location>
        <begin position="236"/>
        <end position="247"/>
    </location>
</feature>
<keyword evidence="3 8" id="KW-0238">DNA-binding</keyword>
<feature type="DNA-binding region" description="Homeobox" evidence="8">
    <location>
        <begin position="580"/>
        <end position="639"/>
    </location>
</feature>
<dbReference type="InterPro" id="IPR001356">
    <property type="entry name" value="HD"/>
</dbReference>
<dbReference type="OrthoDB" id="10066259at2759"/>
<dbReference type="SUPFAM" id="SSF47413">
    <property type="entry name" value="lambda repressor-like DNA-binding domains"/>
    <property type="match status" value="1"/>
</dbReference>
<dbReference type="InterPro" id="IPR010982">
    <property type="entry name" value="Lambda_DNA-bd_dom_sf"/>
</dbReference>
<dbReference type="PANTHER" id="PTHR11636:SF5">
    <property type="entry name" value="POU DOMAIN MOTIF 3, ISOFORM F"/>
    <property type="match status" value="1"/>
</dbReference>
<evidence type="ECO:0000259" key="13">
    <source>
        <dbReference type="PROSITE" id="PS50071"/>
    </source>
</evidence>
<feature type="coiled-coil region" evidence="11">
    <location>
        <begin position="632"/>
        <end position="659"/>
    </location>
</feature>
<dbReference type="PANTHER" id="PTHR11636">
    <property type="entry name" value="POU DOMAIN"/>
    <property type="match status" value="1"/>
</dbReference>
<name>A0A9Q0YSK9_HOLLE</name>
<feature type="region of interest" description="Disordered" evidence="12">
    <location>
        <begin position="204"/>
        <end position="248"/>
    </location>
</feature>
<dbReference type="GO" id="GO:0000978">
    <property type="term" value="F:RNA polymerase II cis-regulatory region sequence-specific DNA binding"/>
    <property type="evidence" value="ECO:0007669"/>
    <property type="project" value="TreeGrafter"/>
</dbReference>
<keyword evidence="6 8" id="KW-0539">Nucleus</keyword>
<dbReference type="InterPro" id="IPR000327">
    <property type="entry name" value="POU_dom"/>
</dbReference>
<evidence type="ECO:0000256" key="5">
    <source>
        <dbReference type="ARBA" id="ARBA00023163"/>
    </source>
</evidence>
<evidence type="ECO:0000259" key="14">
    <source>
        <dbReference type="PROSITE" id="PS51179"/>
    </source>
</evidence>
<reference evidence="15" key="1">
    <citation type="submission" date="2021-10" db="EMBL/GenBank/DDBJ databases">
        <title>Tropical sea cucumber genome reveals ecological adaptation and Cuvierian tubules defense mechanism.</title>
        <authorList>
            <person name="Chen T."/>
        </authorList>
    </citation>
    <scope>NUCLEOTIDE SEQUENCE</scope>
    <source>
        <strain evidence="15">Nanhai2018</strain>
        <tissue evidence="15">Muscle</tissue>
    </source>
</reference>
<evidence type="ECO:0000256" key="2">
    <source>
        <dbReference type="ARBA" id="ARBA00023015"/>
    </source>
</evidence>
<feature type="region of interest" description="Disordered" evidence="12">
    <location>
        <begin position="451"/>
        <end position="476"/>
    </location>
</feature>
<dbReference type="SMART" id="SM00352">
    <property type="entry name" value="POU"/>
    <property type="match status" value="1"/>
</dbReference>
<dbReference type="SMART" id="SM00389">
    <property type="entry name" value="HOX"/>
    <property type="match status" value="1"/>
</dbReference>
<evidence type="ECO:0000256" key="4">
    <source>
        <dbReference type="ARBA" id="ARBA00023155"/>
    </source>
</evidence>
<evidence type="ECO:0000256" key="6">
    <source>
        <dbReference type="ARBA" id="ARBA00023242"/>
    </source>
</evidence>
<comment type="similarity">
    <text evidence="7">Belongs to the POU transcription factor family. Class-6 subfamily.</text>
</comment>
<dbReference type="EMBL" id="JAIZAY010000018">
    <property type="protein sequence ID" value="KAJ8024826.1"/>
    <property type="molecule type" value="Genomic_DNA"/>
</dbReference>
<feature type="compositionally biased region" description="Polar residues" evidence="12">
    <location>
        <begin position="204"/>
        <end position="235"/>
    </location>
</feature>
<evidence type="ECO:0000313" key="16">
    <source>
        <dbReference type="Proteomes" id="UP001152320"/>
    </source>
</evidence>
<keyword evidence="4 8" id="KW-0371">Homeobox</keyword>
<comment type="subcellular location">
    <subcellularLocation>
        <location evidence="1 8 9">Nucleus</location>
    </subcellularLocation>
</comment>
<evidence type="ECO:0000256" key="9">
    <source>
        <dbReference type="RuleBase" id="RU000682"/>
    </source>
</evidence>
<dbReference type="InterPro" id="IPR013847">
    <property type="entry name" value="POU"/>
</dbReference>
<gene>
    <name evidence="15" type="ORF">HOLleu_34849</name>
</gene>
<keyword evidence="11" id="KW-0175">Coiled coil</keyword>
<dbReference type="PROSITE" id="PS00035">
    <property type="entry name" value="POU_1"/>
    <property type="match status" value="1"/>
</dbReference>
<evidence type="ECO:0000256" key="1">
    <source>
        <dbReference type="ARBA" id="ARBA00004123"/>
    </source>
</evidence>
<keyword evidence="2" id="KW-0805">Transcription regulation</keyword>
<dbReference type="CDD" id="cd00086">
    <property type="entry name" value="homeodomain"/>
    <property type="match status" value="1"/>
</dbReference>
<dbReference type="FunFam" id="1.10.10.60:FF:000051">
    <property type="entry name" value="POU domain protein"/>
    <property type="match status" value="1"/>
</dbReference>
<protein>
    <recommendedName>
        <fullName evidence="10">POU domain protein</fullName>
    </recommendedName>
</protein>